<keyword evidence="4" id="KW-1133">Transmembrane helix</keyword>
<dbReference type="Proteomes" id="UP001479436">
    <property type="component" value="Unassembled WGS sequence"/>
</dbReference>
<keyword evidence="4" id="KW-0472">Membrane</keyword>
<reference evidence="5 6" key="1">
    <citation type="submission" date="2023-04" db="EMBL/GenBank/DDBJ databases">
        <title>Genome of Basidiobolus ranarum AG-B5.</title>
        <authorList>
            <person name="Stajich J.E."/>
            <person name="Carter-House D."/>
            <person name="Gryganskyi A."/>
        </authorList>
    </citation>
    <scope>NUCLEOTIDE SEQUENCE [LARGE SCALE GENOMIC DNA]</scope>
    <source>
        <strain evidence="5 6">AG-B5</strain>
    </source>
</reference>
<keyword evidence="6" id="KW-1185">Reference proteome</keyword>
<dbReference type="Gene3D" id="3.40.50.720">
    <property type="entry name" value="NAD(P)-binding Rossmann-like Domain"/>
    <property type="match status" value="1"/>
</dbReference>
<evidence type="ECO:0000256" key="3">
    <source>
        <dbReference type="ARBA" id="ARBA00023002"/>
    </source>
</evidence>
<gene>
    <name evidence="5" type="ORF">K7432_017731</name>
</gene>
<feature type="transmembrane region" description="Helical" evidence="4">
    <location>
        <begin position="20"/>
        <end position="41"/>
    </location>
</feature>
<dbReference type="PANTHER" id="PTHR43618">
    <property type="entry name" value="7-ALPHA-HYDROXYSTEROID DEHYDROGENASE"/>
    <property type="match status" value="1"/>
</dbReference>
<dbReference type="PANTHER" id="PTHR43618:SF8">
    <property type="entry name" value="7ALPHA-HYDROXYSTEROID DEHYDROGENASE"/>
    <property type="match status" value="1"/>
</dbReference>
<dbReference type="Pfam" id="PF00106">
    <property type="entry name" value="adh_short"/>
    <property type="match status" value="1"/>
</dbReference>
<proteinExistence type="inferred from homology"/>
<dbReference type="InterPro" id="IPR052178">
    <property type="entry name" value="Sec_Metab_Biosynth_SDR"/>
</dbReference>
<dbReference type="EMBL" id="JASJQH010011106">
    <property type="protein sequence ID" value="KAK9667532.1"/>
    <property type="molecule type" value="Genomic_DNA"/>
</dbReference>
<comment type="caution">
    <text evidence="5">The sequence shown here is derived from an EMBL/GenBank/DDBJ whole genome shotgun (WGS) entry which is preliminary data.</text>
</comment>
<accession>A0ABR2VJZ0</accession>
<name>A0ABR2VJZ0_9FUNG</name>
<evidence type="ECO:0000313" key="6">
    <source>
        <dbReference type="Proteomes" id="UP001479436"/>
    </source>
</evidence>
<protein>
    <submittedName>
        <fullName evidence="5">Uncharacterized protein</fullName>
    </submittedName>
</protein>
<dbReference type="PRINTS" id="PR00081">
    <property type="entry name" value="GDHRDH"/>
</dbReference>
<keyword evidence="3" id="KW-0560">Oxidoreductase</keyword>
<comment type="similarity">
    <text evidence="1">Belongs to the short-chain dehydrogenases/reductases (SDR) family.</text>
</comment>
<evidence type="ECO:0000256" key="2">
    <source>
        <dbReference type="ARBA" id="ARBA00022857"/>
    </source>
</evidence>
<organism evidence="5 6">
    <name type="scientific">Basidiobolus ranarum</name>
    <dbReference type="NCBI Taxonomy" id="34480"/>
    <lineage>
        <taxon>Eukaryota</taxon>
        <taxon>Fungi</taxon>
        <taxon>Fungi incertae sedis</taxon>
        <taxon>Zoopagomycota</taxon>
        <taxon>Entomophthoromycotina</taxon>
        <taxon>Basidiobolomycetes</taxon>
        <taxon>Basidiobolales</taxon>
        <taxon>Basidiobolaceae</taxon>
        <taxon>Basidiobolus</taxon>
    </lineage>
</organism>
<evidence type="ECO:0000313" key="5">
    <source>
        <dbReference type="EMBL" id="KAK9667532.1"/>
    </source>
</evidence>
<dbReference type="InterPro" id="IPR002347">
    <property type="entry name" value="SDR_fam"/>
</dbReference>
<keyword evidence="4" id="KW-0812">Transmembrane</keyword>
<evidence type="ECO:0000256" key="4">
    <source>
        <dbReference type="SAM" id="Phobius"/>
    </source>
</evidence>
<dbReference type="InterPro" id="IPR036291">
    <property type="entry name" value="NAD(P)-bd_dom_sf"/>
</dbReference>
<sequence length="143" mass="15302">MSSELSQFTVGNLFDVYGRVGLITGGGTGIGLMIAKALIANGAKVYIASRRLELIESVAAELTKLGPGTCKAIQADLSSKHGCEALANRVAEQEQHLDFLINNSGVAHEAPREQFPAQPWDHEYRRNVTSVFQFTAAGVLSVS</sequence>
<dbReference type="SUPFAM" id="SSF51735">
    <property type="entry name" value="NAD(P)-binding Rossmann-fold domains"/>
    <property type="match status" value="1"/>
</dbReference>
<keyword evidence="2" id="KW-0521">NADP</keyword>
<evidence type="ECO:0000256" key="1">
    <source>
        <dbReference type="ARBA" id="ARBA00006484"/>
    </source>
</evidence>